<name>A0A2J7PBB0_9NEOP</name>
<evidence type="ECO:0000256" key="2">
    <source>
        <dbReference type="PROSITE-ProRule" id="PRU00497"/>
    </source>
</evidence>
<keyword evidence="3" id="KW-0732">Signal</keyword>
<proteinExistence type="predicted"/>
<comment type="caution">
    <text evidence="4">The sequence shown here is derived from an EMBL/GenBank/DDBJ whole genome shotgun (WGS) entry which is preliminary data.</text>
</comment>
<dbReference type="GO" id="GO:0031012">
    <property type="term" value="C:extracellular matrix"/>
    <property type="evidence" value="ECO:0007669"/>
    <property type="project" value="TreeGrafter"/>
</dbReference>
<dbReference type="PROSITE" id="PS51155">
    <property type="entry name" value="CHIT_BIND_RR_2"/>
    <property type="match status" value="1"/>
</dbReference>
<dbReference type="PANTHER" id="PTHR12236:SF75">
    <property type="entry name" value="CUTICULAR PROTEIN 62BB, ISOFORM A"/>
    <property type="match status" value="1"/>
</dbReference>
<dbReference type="AlphaFoldDB" id="A0A2J7PBB0"/>
<accession>A0A2J7PBB0</accession>
<feature type="chain" id="PRO_5014440899" description="Cuticle protein 19" evidence="3">
    <location>
        <begin position="22"/>
        <end position="104"/>
    </location>
</feature>
<dbReference type="EMBL" id="NEVH01027131">
    <property type="protein sequence ID" value="PNF13619.1"/>
    <property type="molecule type" value="Genomic_DNA"/>
</dbReference>
<dbReference type="PANTHER" id="PTHR12236">
    <property type="entry name" value="STRUCTURAL CONTITUENT OF CUTICLE"/>
    <property type="match status" value="1"/>
</dbReference>
<keyword evidence="1 2" id="KW-0193">Cuticle</keyword>
<organism evidence="4 5">
    <name type="scientific">Cryptotermes secundus</name>
    <dbReference type="NCBI Taxonomy" id="105785"/>
    <lineage>
        <taxon>Eukaryota</taxon>
        <taxon>Metazoa</taxon>
        <taxon>Ecdysozoa</taxon>
        <taxon>Arthropoda</taxon>
        <taxon>Hexapoda</taxon>
        <taxon>Insecta</taxon>
        <taxon>Pterygota</taxon>
        <taxon>Neoptera</taxon>
        <taxon>Polyneoptera</taxon>
        <taxon>Dictyoptera</taxon>
        <taxon>Blattodea</taxon>
        <taxon>Blattoidea</taxon>
        <taxon>Termitoidae</taxon>
        <taxon>Kalotermitidae</taxon>
        <taxon>Cryptotermitinae</taxon>
        <taxon>Cryptotermes</taxon>
    </lineage>
</organism>
<evidence type="ECO:0000256" key="1">
    <source>
        <dbReference type="ARBA" id="ARBA00022460"/>
    </source>
</evidence>
<protein>
    <recommendedName>
        <fullName evidence="6">Cuticle protein 19</fullName>
    </recommendedName>
</protein>
<dbReference type="GO" id="GO:0042302">
    <property type="term" value="F:structural constituent of cuticle"/>
    <property type="evidence" value="ECO:0007669"/>
    <property type="project" value="UniProtKB-UniRule"/>
</dbReference>
<reference evidence="4 5" key="1">
    <citation type="submission" date="2017-12" db="EMBL/GenBank/DDBJ databases">
        <title>Hemimetabolous genomes reveal molecular basis of termite eusociality.</title>
        <authorList>
            <person name="Harrison M.C."/>
            <person name="Jongepier E."/>
            <person name="Robertson H.M."/>
            <person name="Arning N."/>
            <person name="Bitard-Feildel T."/>
            <person name="Chao H."/>
            <person name="Childers C.P."/>
            <person name="Dinh H."/>
            <person name="Doddapaneni H."/>
            <person name="Dugan S."/>
            <person name="Gowin J."/>
            <person name="Greiner C."/>
            <person name="Han Y."/>
            <person name="Hu H."/>
            <person name="Hughes D.S.T."/>
            <person name="Huylmans A.-K."/>
            <person name="Kemena C."/>
            <person name="Kremer L.P.M."/>
            <person name="Lee S.L."/>
            <person name="Lopez-Ezquerra A."/>
            <person name="Mallet L."/>
            <person name="Monroy-Kuhn J.M."/>
            <person name="Moser A."/>
            <person name="Murali S.C."/>
            <person name="Muzny D.M."/>
            <person name="Otani S."/>
            <person name="Piulachs M.-D."/>
            <person name="Poelchau M."/>
            <person name="Qu J."/>
            <person name="Schaub F."/>
            <person name="Wada-Katsumata A."/>
            <person name="Worley K.C."/>
            <person name="Xie Q."/>
            <person name="Ylla G."/>
            <person name="Poulsen M."/>
            <person name="Gibbs R.A."/>
            <person name="Schal C."/>
            <person name="Richards S."/>
            <person name="Belles X."/>
            <person name="Korb J."/>
            <person name="Bornberg-Bauer E."/>
        </authorList>
    </citation>
    <scope>NUCLEOTIDE SEQUENCE [LARGE SCALE GENOMIC DNA]</scope>
    <source>
        <tissue evidence="4">Whole body</tissue>
    </source>
</reference>
<dbReference type="InterPro" id="IPR051217">
    <property type="entry name" value="Insect_Cuticle_Struc_Prot"/>
</dbReference>
<dbReference type="STRING" id="105785.A0A2J7PBB0"/>
<evidence type="ECO:0000313" key="4">
    <source>
        <dbReference type="EMBL" id="PNF13619.1"/>
    </source>
</evidence>
<sequence>MLASVTLLVAVYTSLDFHAKGHNYEQPKCEFSYAVYEPHTGDVKEQWETDGDTVKGSYSLKEAGGATRTVEYHHLDKHGGFVPVVKRAGGHAKPEITYHSTKAP</sequence>
<feature type="signal peptide" evidence="3">
    <location>
        <begin position="1"/>
        <end position="21"/>
    </location>
</feature>
<dbReference type="GO" id="GO:0005615">
    <property type="term" value="C:extracellular space"/>
    <property type="evidence" value="ECO:0007669"/>
    <property type="project" value="TreeGrafter"/>
</dbReference>
<dbReference type="Pfam" id="PF00379">
    <property type="entry name" value="Chitin_bind_4"/>
    <property type="match status" value="1"/>
</dbReference>
<dbReference type="Proteomes" id="UP000235965">
    <property type="component" value="Unassembled WGS sequence"/>
</dbReference>
<dbReference type="InterPro" id="IPR000618">
    <property type="entry name" value="Insect_cuticle"/>
</dbReference>
<evidence type="ECO:0000313" key="5">
    <source>
        <dbReference type="Proteomes" id="UP000235965"/>
    </source>
</evidence>
<evidence type="ECO:0008006" key="6">
    <source>
        <dbReference type="Google" id="ProtNLM"/>
    </source>
</evidence>
<dbReference type="InParanoid" id="A0A2J7PBB0"/>
<keyword evidence="5" id="KW-1185">Reference proteome</keyword>
<gene>
    <name evidence="4" type="ORF">B7P43_G17427</name>
</gene>
<evidence type="ECO:0000256" key="3">
    <source>
        <dbReference type="SAM" id="SignalP"/>
    </source>
</evidence>
<dbReference type="OrthoDB" id="6348134at2759"/>